<organism evidence="2 3">
    <name type="scientific">Nephila pilipes</name>
    <name type="common">Giant wood spider</name>
    <name type="synonym">Nephila maculata</name>
    <dbReference type="NCBI Taxonomy" id="299642"/>
    <lineage>
        <taxon>Eukaryota</taxon>
        <taxon>Metazoa</taxon>
        <taxon>Ecdysozoa</taxon>
        <taxon>Arthropoda</taxon>
        <taxon>Chelicerata</taxon>
        <taxon>Arachnida</taxon>
        <taxon>Araneae</taxon>
        <taxon>Araneomorphae</taxon>
        <taxon>Entelegynae</taxon>
        <taxon>Araneoidea</taxon>
        <taxon>Nephilidae</taxon>
        <taxon>Nephila</taxon>
    </lineage>
</organism>
<evidence type="ECO:0000313" key="3">
    <source>
        <dbReference type="Proteomes" id="UP000887013"/>
    </source>
</evidence>
<sequence length="117" mass="13754">MNALPLIRPAIRKKPFKQAVSDIHFTDFRLLIQKEEGDGSPHARQLGTAQQQRQRPSKNSIYVYKNHPLVATTVMKMKFSLWYRRIEKANRNISITTCHHFTPQHMLLDHRGSRLHK</sequence>
<name>A0A8X6UCS5_NEPPI</name>
<feature type="region of interest" description="Disordered" evidence="1">
    <location>
        <begin position="37"/>
        <end position="60"/>
    </location>
</feature>
<dbReference type="AlphaFoldDB" id="A0A8X6UCS5"/>
<evidence type="ECO:0000256" key="1">
    <source>
        <dbReference type="SAM" id="MobiDB-lite"/>
    </source>
</evidence>
<keyword evidence="3" id="KW-1185">Reference proteome</keyword>
<gene>
    <name evidence="2" type="ORF">NPIL_387841</name>
</gene>
<comment type="caution">
    <text evidence="2">The sequence shown here is derived from an EMBL/GenBank/DDBJ whole genome shotgun (WGS) entry which is preliminary data.</text>
</comment>
<feature type="compositionally biased region" description="Polar residues" evidence="1">
    <location>
        <begin position="47"/>
        <end position="60"/>
    </location>
</feature>
<protein>
    <submittedName>
        <fullName evidence="2">Uncharacterized protein</fullName>
    </submittedName>
</protein>
<accession>A0A8X6UCS5</accession>
<proteinExistence type="predicted"/>
<dbReference type="EMBL" id="BMAW01123616">
    <property type="protein sequence ID" value="GFU04124.1"/>
    <property type="molecule type" value="Genomic_DNA"/>
</dbReference>
<reference evidence="2" key="1">
    <citation type="submission" date="2020-08" db="EMBL/GenBank/DDBJ databases">
        <title>Multicomponent nature underlies the extraordinary mechanical properties of spider dragline silk.</title>
        <authorList>
            <person name="Kono N."/>
            <person name="Nakamura H."/>
            <person name="Mori M."/>
            <person name="Yoshida Y."/>
            <person name="Ohtoshi R."/>
            <person name="Malay A.D."/>
            <person name="Moran D.A.P."/>
            <person name="Tomita M."/>
            <person name="Numata K."/>
            <person name="Arakawa K."/>
        </authorList>
    </citation>
    <scope>NUCLEOTIDE SEQUENCE</scope>
</reference>
<dbReference type="Proteomes" id="UP000887013">
    <property type="component" value="Unassembled WGS sequence"/>
</dbReference>
<evidence type="ECO:0000313" key="2">
    <source>
        <dbReference type="EMBL" id="GFU04124.1"/>
    </source>
</evidence>